<dbReference type="Proteomes" id="UP000028990">
    <property type="component" value="Unassembled WGS sequence"/>
</dbReference>
<gene>
    <name evidence="2" type="ORF">H920_00125</name>
</gene>
<proteinExistence type="predicted"/>
<evidence type="ECO:0000313" key="3">
    <source>
        <dbReference type="Proteomes" id="UP000028990"/>
    </source>
</evidence>
<evidence type="ECO:0000256" key="1">
    <source>
        <dbReference type="SAM" id="MobiDB-lite"/>
    </source>
</evidence>
<dbReference type="EMBL" id="KN120510">
    <property type="protein sequence ID" value="KFO38476.1"/>
    <property type="molecule type" value="Genomic_DNA"/>
</dbReference>
<dbReference type="AlphaFoldDB" id="A0A091ERR4"/>
<keyword evidence="3" id="KW-1185">Reference proteome</keyword>
<organism evidence="2 3">
    <name type="scientific">Fukomys damarensis</name>
    <name type="common">Damaraland mole rat</name>
    <name type="synonym">Cryptomys damarensis</name>
    <dbReference type="NCBI Taxonomy" id="885580"/>
    <lineage>
        <taxon>Eukaryota</taxon>
        <taxon>Metazoa</taxon>
        <taxon>Chordata</taxon>
        <taxon>Craniata</taxon>
        <taxon>Vertebrata</taxon>
        <taxon>Euteleostomi</taxon>
        <taxon>Mammalia</taxon>
        <taxon>Eutheria</taxon>
        <taxon>Euarchontoglires</taxon>
        <taxon>Glires</taxon>
        <taxon>Rodentia</taxon>
        <taxon>Hystricomorpha</taxon>
        <taxon>Bathyergidae</taxon>
        <taxon>Fukomys</taxon>
    </lineage>
</organism>
<sequence>MREDEPAPTMPNSTRLSEALRWSQRSLSAPLLLSRSHHAVPCLSAVRAPWLAELTSQNFYLPLGTTLLFLSSFGASWSPSVEMPPTRTEPRSQERCLTVQPDWSAMEAERGLDPIPPREYRLWNQPTQAGSSAPLRHPLGSTLLCHGQDFVATSITEPVIQSSRHPSPWQPCLWMRPSHGYHFAIKNTVQTIIELRGPQGTATARATRRDGTADTHARGKEMTSRTSRGRGSAALTGDSICSRRTRAQRQRSPRRSRTCPCW</sequence>
<protein>
    <submittedName>
        <fullName evidence="2">Uncharacterized protein</fullName>
    </submittedName>
</protein>
<evidence type="ECO:0000313" key="2">
    <source>
        <dbReference type="EMBL" id="KFO38476.1"/>
    </source>
</evidence>
<name>A0A091ERR4_FUKDA</name>
<feature type="compositionally biased region" description="Basic residues" evidence="1">
    <location>
        <begin position="243"/>
        <end position="262"/>
    </location>
</feature>
<feature type="region of interest" description="Disordered" evidence="1">
    <location>
        <begin position="198"/>
        <end position="262"/>
    </location>
</feature>
<reference evidence="2 3" key="1">
    <citation type="submission" date="2013-11" db="EMBL/GenBank/DDBJ databases">
        <title>The Damaraland mole rat (Fukomys damarensis) genome and evolution of African mole rats.</title>
        <authorList>
            <person name="Gladyshev V.N."/>
            <person name="Fang X."/>
        </authorList>
    </citation>
    <scope>NUCLEOTIDE SEQUENCE [LARGE SCALE GENOMIC DNA]</scope>
    <source>
        <tissue evidence="2">Liver</tissue>
    </source>
</reference>
<accession>A0A091ERR4</accession>
<feature type="compositionally biased region" description="Basic and acidic residues" evidence="1">
    <location>
        <begin position="207"/>
        <end position="223"/>
    </location>
</feature>